<gene>
    <name evidence="1" type="ORF">GCM10010253_19730</name>
</gene>
<evidence type="ECO:0000313" key="1">
    <source>
        <dbReference type="EMBL" id="GGS45363.1"/>
    </source>
</evidence>
<name>A0ABQ2SZN7_STRBA</name>
<proteinExistence type="predicted"/>
<dbReference type="EMBL" id="BMSZ01000004">
    <property type="protein sequence ID" value="GGS45363.1"/>
    <property type="molecule type" value="Genomic_DNA"/>
</dbReference>
<evidence type="ECO:0008006" key="3">
    <source>
        <dbReference type="Google" id="ProtNLM"/>
    </source>
</evidence>
<reference evidence="2" key="1">
    <citation type="journal article" date="2019" name="Int. J. Syst. Evol. Microbiol.">
        <title>The Global Catalogue of Microorganisms (GCM) 10K type strain sequencing project: providing services to taxonomists for standard genome sequencing and annotation.</title>
        <authorList>
            <consortium name="The Broad Institute Genomics Platform"/>
            <consortium name="The Broad Institute Genome Sequencing Center for Infectious Disease"/>
            <person name="Wu L."/>
            <person name="Ma J."/>
        </authorList>
    </citation>
    <scope>NUCLEOTIDE SEQUENCE [LARGE SCALE GENOMIC DNA]</scope>
    <source>
        <strain evidence="2">JCM 4350</strain>
    </source>
</reference>
<protein>
    <recommendedName>
        <fullName evidence="3">DUF3558 domain-containing protein</fullName>
    </recommendedName>
</protein>
<comment type="caution">
    <text evidence="1">The sequence shown here is derived from an EMBL/GenBank/DDBJ whole genome shotgun (WGS) entry which is preliminary data.</text>
</comment>
<keyword evidence="2" id="KW-1185">Reference proteome</keyword>
<sequence length="207" mass="22071">MGIAVLVIGGNLSDCSGDDDRADSPNLRQCKHLLGSGNVDSVVDAIGSSDVEARGTPQADVLADLLTKEAKRWQKADLPHTPYTACRMSAFEGDRIIGTVDASVKWSALSLGMMDSPKNSRTWRQANESVYVETESGPGRMRLIAKCAVPGAIDSQPSDLPLQFDVTGVTLGTELRWELLSAFARSVVEEMDCEKPPAIPSALPAVA</sequence>
<organism evidence="1 2">
    <name type="scientific">Streptomyces badius</name>
    <dbReference type="NCBI Taxonomy" id="1941"/>
    <lineage>
        <taxon>Bacteria</taxon>
        <taxon>Bacillati</taxon>
        <taxon>Actinomycetota</taxon>
        <taxon>Actinomycetes</taxon>
        <taxon>Kitasatosporales</taxon>
        <taxon>Streptomycetaceae</taxon>
        <taxon>Streptomyces</taxon>
    </lineage>
</organism>
<accession>A0ABQ2SZN7</accession>
<evidence type="ECO:0000313" key="2">
    <source>
        <dbReference type="Proteomes" id="UP000659767"/>
    </source>
</evidence>
<dbReference type="Proteomes" id="UP000659767">
    <property type="component" value="Unassembled WGS sequence"/>
</dbReference>